<dbReference type="Pfam" id="PF04865">
    <property type="entry name" value="Baseplate_J"/>
    <property type="match status" value="1"/>
</dbReference>
<comment type="caution">
    <text evidence="5">The sequence shown here is derived from an EMBL/GenBank/DDBJ whole genome shotgun (WGS) entry which is preliminary data.</text>
</comment>
<proteinExistence type="inferred from homology"/>
<evidence type="ECO:0000313" key="5">
    <source>
        <dbReference type="EMBL" id="ROW59990.1"/>
    </source>
</evidence>
<dbReference type="Pfam" id="PF26078">
    <property type="entry name" value="Baseplate_J_M"/>
    <property type="match status" value="1"/>
</dbReference>
<feature type="domain" description="Baseplate protein J-like barrel" evidence="2">
    <location>
        <begin position="99"/>
        <end position="173"/>
    </location>
</feature>
<feature type="domain" description="Baseplate J-like C-terminal" evidence="4">
    <location>
        <begin position="276"/>
        <end position="353"/>
    </location>
</feature>
<evidence type="ECO:0000259" key="3">
    <source>
        <dbReference type="Pfam" id="PF26078"/>
    </source>
</evidence>
<dbReference type="InterPro" id="IPR006949">
    <property type="entry name" value="Barrel_Baseplate_J-like"/>
</dbReference>
<reference evidence="5 6" key="1">
    <citation type="journal article" date="2018" name="Front. Microbiol.">
        <title>An Investigation of an Acute Gastroenteritis Outbreak: Cronobacter sakazakii, a Potential Cause of Food-Borne Illness.</title>
        <authorList>
            <person name="Yong W."/>
            <person name="Guo B."/>
            <person name="Shi X."/>
            <person name="Cheng T."/>
            <person name="Chen M."/>
            <person name="Jiang X."/>
            <person name="Ye Y."/>
            <person name="Wang J."/>
            <person name="Xie G."/>
            <person name="Ding J."/>
        </authorList>
    </citation>
    <scope>NUCLEOTIDE SEQUENCE [LARGE SCALE GENOMIC DNA]</scope>
    <source>
        <strain evidence="5 6">S1</strain>
    </source>
</reference>
<dbReference type="InterPro" id="IPR058530">
    <property type="entry name" value="Baseplate_J-like_C"/>
</dbReference>
<evidence type="ECO:0000313" key="6">
    <source>
        <dbReference type="Proteomes" id="UP000285793"/>
    </source>
</evidence>
<dbReference type="Proteomes" id="UP000285793">
    <property type="component" value="Unassembled WGS sequence"/>
</dbReference>
<protein>
    <submittedName>
        <fullName evidence="5">Phage baseplate protein</fullName>
    </submittedName>
</protein>
<dbReference type="PANTHER" id="PTHR37829">
    <property type="entry name" value="PHAGE-LIKE ELEMENT PBSX PROTEIN XKDT"/>
    <property type="match status" value="1"/>
</dbReference>
<evidence type="ECO:0000259" key="4">
    <source>
        <dbReference type="Pfam" id="PF26079"/>
    </source>
</evidence>
<dbReference type="InterPro" id="IPR052399">
    <property type="entry name" value="Phage_Baseplate_Assmbl_Protein"/>
</dbReference>
<dbReference type="AlphaFoldDB" id="A0A423XTX1"/>
<dbReference type="Pfam" id="PF26079">
    <property type="entry name" value="Baseplate_J_C"/>
    <property type="match status" value="1"/>
</dbReference>
<organism evidence="5 6">
    <name type="scientific">Cronobacter malonaticus</name>
    <dbReference type="NCBI Taxonomy" id="413503"/>
    <lineage>
        <taxon>Bacteria</taxon>
        <taxon>Pseudomonadati</taxon>
        <taxon>Pseudomonadota</taxon>
        <taxon>Gammaproteobacteria</taxon>
        <taxon>Enterobacterales</taxon>
        <taxon>Enterobacteriaceae</taxon>
        <taxon>Cronobacter</taxon>
    </lineage>
</organism>
<sequence length="467" mass="50746">MADSGFSRPDLPNLIATIRSDLLTRFETDVVLRRLDAEVYSRVMAAAVHTLYGYLDYLARNMLPDLADEEWLSRHGNLKQVPRKQPTTAGGYARWESVSSGITLPAGTEMQTDEQKQYVTTADATVNDEGVLRALIEAVDAGTGGNLDDKTPLRLMTPVAGLSSTCYAESVEGGTDLETLEDWRSRIMARWYYTPQGGADADYRIWATDVAGITRAWVFRHHAGRGTVGVMPANSDLDNPVPDETLIDAVKQYILPLAPVAGSGLFVFPPTLRKIDFEIALAKDTPAIRAAVTKEIKSALFRDGEPSGKIYLSRISEAISLATDQFAHRLISPAKDVELGTYELPVIGEITWSNYNESDVEIDVALSSFSPNPVTLPDSPDAFATATFTPENLPSLDGVNITWDFVPAGEGEPDPSTLCVITPSADNSGVKATGIAPGTVHVRVTVEYKGKTATDNSYLDIEEVTWL</sequence>
<gene>
    <name evidence="5" type="ORF">C3E80_16565</name>
</gene>
<feature type="domain" description="Baseplate J-like central" evidence="3">
    <location>
        <begin position="195"/>
        <end position="260"/>
    </location>
</feature>
<evidence type="ECO:0000256" key="1">
    <source>
        <dbReference type="ARBA" id="ARBA00038087"/>
    </source>
</evidence>
<dbReference type="EMBL" id="PQJL01000016">
    <property type="protein sequence ID" value="ROW59990.1"/>
    <property type="molecule type" value="Genomic_DNA"/>
</dbReference>
<name>A0A423XTX1_9ENTR</name>
<dbReference type="PANTHER" id="PTHR37829:SF3">
    <property type="entry name" value="PROTEIN JAYE-RELATED"/>
    <property type="match status" value="1"/>
</dbReference>
<comment type="similarity">
    <text evidence="1">Belongs to the Mu gp47/PBSX XkdT family.</text>
</comment>
<evidence type="ECO:0000259" key="2">
    <source>
        <dbReference type="Pfam" id="PF04865"/>
    </source>
</evidence>
<accession>A0A423XTX1</accession>
<dbReference type="InterPro" id="IPR058531">
    <property type="entry name" value="Baseplate_J_M"/>
</dbReference>